<sequence length="218" mass="24244">MNTLTYVIDIFLHLDKYLGLVINNYGFETYLILFLIIFLETGLVVTPFLPGDSLIFAAATFAAIGMLNIHILVAILIIAAILGDTVNYEIGRGFGNKIIKVGNGRLIKQEHLDKTNKFYEKYGGKTIIFARFIPIVRTLAPFVAGIGKMHYKNFISFNAIGGICWVLLVSSLGYFFGNIPAVKNNFTIVIMAIIIISIMPAIIGFLKTKFNKETPEIQ</sequence>
<proteinExistence type="inferred from homology"/>
<evidence type="ECO:0000313" key="10">
    <source>
        <dbReference type="EMBL" id="VCT84740.1"/>
    </source>
</evidence>
<organism evidence="9 11">
    <name type="scientific">Clostridium neonatale</name>
    <dbReference type="NCBI Taxonomy" id="137838"/>
    <lineage>
        <taxon>Bacteria</taxon>
        <taxon>Bacillati</taxon>
        <taxon>Bacillota</taxon>
        <taxon>Clostridia</taxon>
        <taxon>Eubacteriales</taxon>
        <taxon>Clostridiaceae</taxon>
        <taxon>Clostridium</taxon>
    </lineage>
</organism>
<feature type="transmembrane region" description="Helical" evidence="7">
    <location>
        <begin position="188"/>
        <end position="206"/>
    </location>
</feature>
<evidence type="ECO:0000313" key="12">
    <source>
        <dbReference type="Proteomes" id="UP000431451"/>
    </source>
</evidence>
<comment type="caution">
    <text evidence="7">Lacks conserved residue(s) required for the propagation of feature annotation.</text>
</comment>
<dbReference type="PANTHER" id="PTHR30353:SF0">
    <property type="entry name" value="TRANSMEMBRANE PROTEIN"/>
    <property type="match status" value="1"/>
</dbReference>
<dbReference type="GO" id="GO:0005886">
    <property type="term" value="C:plasma membrane"/>
    <property type="evidence" value="ECO:0007669"/>
    <property type="project" value="UniProtKB-SubCell"/>
</dbReference>
<reference evidence="10 12" key="2">
    <citation type="submission" date="2018-06" db="EMBL/GenBank/DDBJ databases">
        <authorList>
            <consortium name="IHU Genomes"/>
        </authorList>
    </citation>
    <scope>NUCLEOTIDE SEQUENCE [LARGE SCALE GENOMIC DNA]</scope>
    <source>
        <strain evidence="10 12">NEC25</strain>
    </source>
</reference>
<evidence type="ECO:0000256" key="7">
    <source>
        <dbReference type="RuleBase" id="RU367016"/>
    </source>
</evidence>
<feature type="transmembrane region" description="Helical" evidence="7">
    <location>
        <begin position="55"/>
        <end position="82"/>
    </location>
</feature>
<evidence type="ECO:0000259" key="8">
    <source>
        <dbReference type="Pfam" id="PF09335"/>
    </source>
</evidence>
<dbReference type="Proteomes" id="UP000220840">
    <property type="component" value="Unassembled WGS sequence"/>
</dbReference>
<dbReference type="InterPro" id="IPR058127">
    <property type="entry name" value="DedA"/>
</dbReference>
<evidence type="ECO:0000256" key="6">
    <source>
        <dbReference type="ARBA" id="ARBA00023136"/>
    </source>
</evidence>
<dbReference type="NCBIfam" id="NF008102">
    <property type="entry name" value="PRK10847.1"/>
    <property type="match status" value="1"/>
</dbReference>
<gene>
    <name evidence="10" type="ORF">CNEONATNEC25_02341</name>
    <name evidence="9" type="ORF">CQ394_06230</name>
</gene>
<dbReference type="OrthoDB" id="9813426at2"/>
<dbReference type="EMBL" id="PDCJ01000001">
    <property type="protein sequence ID" value="PEG31313.1"/>
    <property type="molecule type" value="Genomic_DNA"/>
</dbReference>
<dbReference type="Pfam" id="PF09335">
    <property type="entry name" value="VTT_dom"/>
    <property type="match status" value="1"/>
</dbReference>
<evidence type="ECO:0000313" key="9">
    <source>
        <dbReference type="EMBL" id="PEG31313.1"/>
    </source>
</evidence>
<accession>A0A2A7MIL4</accession>
<dbReference type="RefSeq" id="WP_058295471.1">
    <property type="nucleotide sequence ID" value="NZ_CAMRXJ010000047.1"/>
</dbReference>
<feature type="transmembrane region" description="Helical" evidence="7">
    <location>
        <begin position="154"/>
        <end position="176"/>
    </location>
</feature>
<comment type="subcellular location">
    <subcellularLocation>
        <location evidence="1 7">Cell membrane</location>
        <topology evidence="1 7">Multi-pass membrane protein</topology>
    </subcellularLocation>
</comment>
<dbReference type="EMBL" id="UWJD01000002">
    <property type="protein sequence ID" value="VCT84740.1"/>
    <property type="molecule type" value="Genomic_DNA"/>
</dbReference>
<keyword evidence="11" id="KW-1185">Reference proteome</keyword>
<dbReference type="PANTHER" id="PTHR30353">
    <property type="entry name" value="INNER MEMBRANE PROTEIN DEDA-RELATED"/>
    <property type="match status" value="1"/>
</dbReference>
<dbReference type="InterPro" id="IPR032816">
    <property type="entry name" value="VTT_dom"/>
</dbReference>
<dbReference type="STRING" id="137838.GCA_001458595_02716"/>
<comment type="similarity">
    <text evidence="2 7">Belongs to the DedA family.</text>
</comment>
<protein>
    <submittedName>
        <fullName evidence="10">Putative membrane protein</fullName>
    </submittedName>
</protein>
<dbReference type="Proteomes" id="UP000431451">
    <property type="component" value="Unassembled WGS sequence"/>
</dbReference>
<dbReference type="AlphaFoldDB" id="A0A2A7MIL4"/>
<evidence type="ECO:0000256" key="5">
    <source>
        <dbReference type="ARBA" id="ARBA00022989"/>
    </source>
</evidence>
<evidence type="ECO:0000256" key="1">
    <source>
        <dbReference type="ARBA" id="ARBA00004651"/>
    </source>
</evidence>
<keyword evidence="4 7" id="KW-0812">Transmembrane</keyword>
<keyword evidence="3 7" id="KW-1003">Cell membrane</keyword>
<keyword evidence="5 7" id="KW-1133">Transmembrane helix</keyword>
<evidence type="ECO:0000256" key="2">
    <source>
        <dbReference type="ARBA" id="ARBA00010792"/>
    </source>
</evidence>
<dbReference type="InterPro" id="IPR032818">
    <property type="entry name" value="DedA-like"/>
</dbReference>
<keyword evidence="6 7" id="KW-0472">Membrane</keyword>
<evidence type="ECO:0000313" key="11">
    <source>
        <dbReference type="Proteomes" id="UP000220840"/>
    </source>
</evidence>
<evidence type="ECO:0000256" key="4">
    <source>
        <dbReference type="ARBA" id="ARBA00022692"/>
    </source>
</evidence>
<reference evidence="9 11" key="1">
    <citation type="submission" date="2017-10" db="EMBL/GenBank/DDBJ databases">
        <title>Effective Description of Clostridium neonatale sp. nov. linked to necrotizing enterocolitis in neonates and a clarification of species assignable to the genus Clostridium (Prazmowski 1880) emend. Lawson and Rainey 2016.</title>
        <authorList>
            <person name="Bernard K."/>
            <person name="Burdz T."/>
            <person name="Wiebe D."/>
            <person name="Balcewich B."/>
            <person name="Alfa M."/>
            <person name="Bernier A.-M."/>
        </authorList>
    </citation>
    <scope>NUCLEOTIDE SEQUENCE [LARGE SCALE GENOMIC DNA]</scope>
    <source>
        <strain evidence="9 11">LCDC99A005</strain>
    </source>
</reference>
<name>A0A2A7MIL4_9CLOT</name>
<evidence type="ECO:0000256" key="3">
    <source>
        <dbReference type="ARBA" id="ARBA00022475"/>
    </source>
</evidence>
<feature type="domain" description="VTT" evidence="8">
    <location>
        <begin position="58"/>
        <end position="174"/>
    </location>
</feature>